<evidence type="ECO:0000313" key="5">
    <source>
        <dbReference type="Proteomes" id="UP000030645"/>
    </source>
</evidence>
<gene>
    <name evidence="4" type="ORF">L484_014261</name>
</gene>
<evidence type="ECO:0000256" key="2">
    <source>
        <dbReference type="SAM" id="MobiDB-lite"/>
    </source>
</evidence>
<protein>
    <submittedName>
        <fullName evidence="4">SNF1-related protein kinase regulatory subunit beta-2</fullName>
    </submittedName>
</protein>
<keyword evidence="5" id="KW-1185">Reference proteome</keyword>
<reference evidence="5" key="1">
    <citation type="submission" date="2013-01" db="EMBL/GenBank/DDBJ databases">
        <title>Draft Genome Sequence of a Mulberry Tree, Morus notabilis C.K. Schneid.</title>
        <authorList>
            <person name="He N."/>
            <person name="Zhao S."/>
        </authorList>
    </citation>
    <scope>NUCLEOTIDE SEQUENCE</scope>
</reference>
<dbReference type="InterPro" id="IPR014756">
    <property type="entry name" value="Ig_E-set"/>
</dbReference>
<evidence type="ECO:0000259" key="3">
    <source>
        <dbReference type="SMART" id="SM01010"/>
    </source>
</evidence>
<feature type="compositionally biased region" description="Gly residues" evidence="2">
    <location>
        <begin position="1"/>
        <end position="13"/>
    </location>
</feature>
<dbReference type="Proteomes" id="UP000030645">
    <property type="component" value="Unassembled WGS sequence"/>
</dbReference>
<evidence type="ECO:0000313" key="4">
    <source>
        <dbReference type="EMBL" id="EXB98276.1"/>
    </source>
</evidence>
<feature type="domain" description="Association with the SNF1 complex (ASC)" evidence="3">
    <location>
        <begin position="192"/>
        <end position="282"/>
    </location>
</feature>
<dbReference type="Gene3D" id="2.60.40.10">
    <property type="entry name" value="Immunoglobulins"/>
    <property type="match status" value="1"/>
</dbReference>
<keyword evidence="4" id="KW-0418">Kinase</keyword>
<feature type="region of interest" description="Disordered" evidence="2">
    <location>
        <begin position="187"/>
        <end position="222"/>
    </location>
</feature>
<dbReference type="CDD" id="cd02859">
    <property type="entry name" value="E_set_AMPKbeta_like_N"/>
    <property type="match status" value="1"/>
</dbReference>
<dbReference type="OrthoDB" id="531008at2759"/>
<dbReference type="Gene3D" id="6.20.250.60">
    <property type="match status" value="1"/>
</dbReference>
<dbReference type="SMART" id="SM01010">
    <property type="entry name" value="AMPKBI"/>
    <property type="match status" value="1"/>
</dbReference>
<dbReference type="PANTHER" id="PTHR46316">
    <property type="entry name" value="SNF1-RELATED PROTEIN KINASE REGULATORY SUBUNIT BETA-1"/>
    <property type="match status" value="1"/>
</dbReference>
<evidence type="ECO:0000256" key="1">
    <source>
        <dbReference type="ARBA" id="ARBA00010926"/>
    </source>
</evidence>
<dbReference type="InterPro" id="IPR037256">
    <property type="entry name" value="ASC_dom_sf"/>
</dbReference>
<dbReference type="AlphaFoldDB" id="W9RYC1"/>
<accession>W9RYC1</accession>
<dbReference type="GO" id="GO:0009507">
    <property type="term" value="C:chloroplast"/>
    <property type="evidence" value="ECO:0007669"/>
    <property type="project" value="UniProtKB-ARBA"/>
</dbReference>
<feature type="region of interest" description="Disordered" evidence="2">
    <location>
        <begin position="1"/>
        <end position="54"/>
    </location>
</feature>
<dbReference type="GO" id="GO:0016301">
    <property type="term" value="F:kinase activity"/>
    <property type="evidence" value="ECO:0007669"/>
    <property type="project" value="UniProtKB-KW"/>
</dbReference>
<dbReference type="EMBL" id="KE345285">
    <property type="protein sequence ID" value="EXB98276.1"/>
    <property type="molecule type" value="Genomic_DNA"/>
</dbReference>
<dbReference type="Pfam" id="PF16561">
    <property type="entry name" value="AMPK1_CBM"/>
    <property type="match status" value="1"/>
</dbReference>
<dbReference type="Pfam" id="PF04739">
    <property type="entry name" value="AMPKBI"/>
    <property type="match status" value="1"/>
</dbReference>
<comment type="similarity">
    <text evidence="1">Belongs to the 5'-AMP-activated protein kinase beta subunit family.</text>
</comment>
<dbReference type="eggNOG" id="KOG1616">
    <property type="taxonomic scope" value="Eukaryota"/>
</dbReference>
<keyword evidence="4" id="KW-0808">Transferase</keyword>
<dbReference type="InterPro" id="IPR043554">
    <property type="entry name" value="KINB"/>
</dbReference>
<dbReference type="InterPro" id="IPR006828">
    <property type="entry name" value="ASC_dom"/>
</dbReference>
<dbReference type="SUPFAM" id="SSF81296">
    <property type="entry name" value="E set domains"/>
    <property type="match status" value="1"/>
</dbReference>
<dbReference type="SUPFAM" id="SSF160219">
    <property type="entry name" value="AMPKBI-like"/>
    <property type="match status" value="1"/>
</dbReference>
<organism evidence="4 5">
    <name type="scientific">Morus notabilis</name>
    <dbReference type="NCBI Taxonomy" id="981085"/>
    <lineage>
        <taxon>Eukaryota</taxon>
        <taxon>Viridiplantae</taxon>
        <taxon>Streptophyta</taxon>
        <taxon>Embryophyta</taxon>
        <taxon>Tracheophyta</taxon>
        <taxon>Spermatophyta</taxon>
        <taxon>Magnoliopsida</taxon>
        <taxon>eudicotyledons</taxon>
        <taxon>Gunneridae</taxon>
        <taxon>Pentapetalae</taxon>
        <taxon>rosids</taxon>
        <taxon>fabids</taxon>
        <taxon>Rosales</taxon>
        <taxon>Moraceae</taxon>
        <taxon>Moreae</taxon>
        <taxon>Morus</taxon>
    </lineage>
</organism>
<dbReference type="InterPro" id="IPR032640">
    <property type="entry name" value="AMPK1_CBM"/>
</dbReference>
<dbReference type="KEGG" id="mnt:21397407"/>
<proteinExistence type="inferred from homology"/>
<dbReference type="PANTHER" id="PTHR46316:SF6">
    <property type="entry name" value="ASSOCIATION WITH THE SNF1 COMPLEX (ASC) DOMAIN-CONTAINING PROTEIN"/>
    <property type="match status" value="1"/>
</dbReference>
<dbReference type="InterPro" id="IPR013783">
    <property type="entry name" value="Ig-like_fold"/>
</dbReference>
<sequence length="286" mass="32148">MGNASGGNDGEGPSGTKKLEGNYGGVYLETSPSDHGVFSEPMEAHPPPNSPRSYQSNLLFAPHHDLRVPLQRHEGLIQSLQHSMSNHVISNNMHSSRVKLSWDNGGKQVAVTGSWDNWETRELLQRTGNGGFYIIKLLPPGEYRYLFIVDGYLRCAPDLPWICDGSGNAYNVLDLQKCDSELPESLWDFESPSSPPSSYDNKYLNEDDFSKPPPETPPQLQASILNEPSYSNDAQPQPLTQSQRSELNHLYIQDHIEGQFVALGSTRRFRQKYVTMVLYKPIRRTN</sequence>
<dbReference type="STRING" id="981085.W9RYC1"/>
<name>W9RYC1_9ROSA</name>